<dbReference type="InterPro" id="IPR012349">
    <property type="entry name" value="Split_barrel_FMN-bd"/>
</dbReference>
<sequence>LVATISIFDGLVYAQSLFDSTVNYRCAMIFGNAKPVSAEEHLDCIRIISDRLMPGRWAEVRPPTKRELAATGRHRIAELAGLLTCWCGEPSHHTSGTSRLRTFSVYSS</sequence>
<keyword evidence="2" id="KW-1185">Reference proteome</keyword>
<feature type="non-terminal residue" evidence="1">
    <location>
        <position position="1"/>
    </location>
</feature>
<dbReference type="Proteomes" id="UP001057375">
    <property type="component" value="Unassembled WGS sequence"/>
</dbReference>
<gene>
    <name evidence="1" type="ORF">ADUPG1_002819</name>
</gene>
<dbReference type="EMBL" id="BQXS01003509">
    <property type="protein sequence ID" value="GKT34465.1"/>
    <property type="molecule type" value="Genomic_DNA"/>
</dbReference>
<organism evidence="1 2">
    <name type="scientific">Aduncisulcus paluster</name>
    <dbReference type="NCBI Taxonomy" id="2918883"/>
    <lineage>
        <taxon>Eukaryota</taxon>
        <taxon>Metamonada</taxon>
        <taxon>Carpediemonas-like organisms</taxon>
        <taxon>Aduncisulcus</taxon>
    </lineage>
</organism>
<dbReference type="Gene3D" id="2.30.110.10">
    <property type="entry name" value="Electron Transport, Fmn-binding Protein, Chain A"/>
    <property type="match status" value="1"/>
</dbReference>
<name>A0ABQ5KTX4_9EUKA</name>
<dbReference type="SUPFAM" id="SSF50475">
    <property type="entry name" value="FMN-binding split barrel"/>
    <property type="match status" value="1"/>
</dbReference>
<evidence type="ECO:0000313" key="1">
    <source>
        <dbReference type="EMBL" id="GKT34465.1"/>
    </source>
</evidence>
<reference evidence="1" key="1">
    <citation type="submission" date="2022-03" db="EMBL/GenBank/DDBJ databases">
        <title>Draft genome sequence of Aduncisulcus paluster, a free-living microaerophilic Fornicata.</title>
        <authorList>
            <person name="Yuyama I."/>
            <person name="Kume K."/>
            <person name="Tamura T."/>
            <person name="Inagaki Y."/>
            <person name="Hashimoto T."/>
        </authorList>
    </citation>
    <scope>NUCLEOTIDE SEQUENCE</scope>
    <source>
        <strain evidence="1">NY0171</strain>
    </source>
</reference>
<comment type="caution">
    <text evidence="1">The sequence shown here is derived from an EMBL/GenBank/DDBJ whole genome shotgun (WGS) entry which is preliminary data.</text>
</comment>
<accession>A0ABQ5KTX4</accession>
<protein>
    <submittedName>
        <fullName evidence="1">Pyridoxamine 5'-phosphate oxidase-related like protein</fullName>
    </submittedName>
</protein>
<proteinExistence type="predicted"/>
<dbReference type="InterPro" id="IPR024747">
    <property type="entry name" value="Pyridox_Oxase-rel"/>
</dbReference>
<dbReference type="Pfam" id="PF12900">
    <property type="entry name" value="Pyridox_ox_2"/>
    <property type="match status" value="1"/>
</dbReference>
<evidence type="ECO:0000313" key="2">
    <source>
        <dbReference type="Proteomes" id="UP001057375"/>
    </source>
</evidence>